<dbReference type="Proteomes" id="UP001370490">
    <property type="component" value="Unassembled WGS sequence"/>
</dbReference>
<dbReference type="AlphaFoldDB" id="A0AAN8ZQP3"/>
<reference evidence="1 2" key="1">
    <citation type="submission" date="2023-12" db="EMBL/GenBank/DDBJ databases">
        <title>A high-quality genome assembly for Dillenia turbinata (Dilleniales).</title>
        <authorList>
            <person name="Chanderbali A."/>
        </authorList>
    </citation>
    <scope>NUCLEOTIDE SEQUENCE [LARGE SCALE GENOMIC DNA]</scope>
    <source>
        <strain evidence="1">LSX21</strain>
        <tissue evidence="1">Leaf</tissue>
    </source>
</reference>
<organism evidence="1 2">
    <name type="scientific">Dillenia turbinata</name>
    <dbReference type="NCBI Taxonomy" id="194707"/>
    <lineage>
        <taxon>Eukaryota</taxon>
        <taxon>Viridiplantae</taxon>
        <taxon>Streptophyta</taxon>
        <taxon>Embryophyta</taxon>
        <taxon>Tracheophyta</taxon>
        <taxon>Spermatophyta</taxon>
        <taxon>Magnoliopsida</taxon>
        <taxon>eudicotyledons</taxon>
        <taxon>Gunneridae</taxon>
        <taxon>Pentapetalae</taxon>
        <taxon>Dilleniales</taxon>
        <taxon>Dilleniaceae</taxon>
        <taxon>Dillenia</taxon>
    </lineage>
</organism>
<dbReference type="PANTHER" id="PTHR48045:SF26">
    <property type="entry name" value="UDP-GLYCOSYLTRANSFERASE 74E2-LIKE"/>
    <property type="match status" value="1"/>
</dbReference>
<protein>
    <submittedName>
        <fullName evidence="1">Uncharacterized protein</fullName>
    </submittedName>
</protein>
<accession>A0AAN8ZQP3</accession>
<evidence type="ECO:0000313" key="1">
    <source>
        <dbReference type="EMBL" id="KAK6946052.1"/>
    </source>
</evidence>
<name>A0AAN8ZQP3_9MAGN</name>
<comment type="caution">
    <text evidence="1">The sequence shown here is derived from an EMBL/GenBank/DDBJ whole genome shotgun (WGS) entry which is preliminary data.</text>
</comment>
<sequence length="122" mass="13516">MRAPYLQHFDIWNASSGFPTDAVFLTDGLKTGIRLCRGDAEGRIIPRDEVENCLSEATSSGEKAKKMKENAIRWRKAAEAAVAEGGSSNWDLQELTKVDSIDSIYAVAAPYPIFFYTGQLIR</sequence>
<gene>
    <name evidence="1" type="ORF">RJ641_013596</name>
</gene>
<dbReference type="Gene3D" id="3.40.50.2000">
    <property type="entry name" value="Glycogen Phosphorylase B"/>
    <property type="match status" value="1"/>
</dbReference>
<evidence type="ECO:0000313" key="2">
    <source>
        <dbReference type="Proteomes" id="UP001370490"/>
    </source>
</evidence>
<dbReference type="EMBL" id="JBAMMX010000002">
    <property type="protein sequence ID" value="KAK6946052.1"/>
    <property type="molecule type" value="Genomic_DNA"/>
</dbReference>
<proteinExistence type="predicted"/>
<dbReference type="SUPFAM" id="SSF53756">
    <property type="entry name" value="UDP-Glycosyltransferase/glycogen phosphorylase"/>
    <property type="match status" value="1"/>
</dbReference>
<dbReference type="PANTHER" id="PTHR48045">
    <property type="entry name" value="UDP-GLYCOSYLTRANSFERASE 72B1"/>
    <property type="match status" value="1"/>
</dbReference>
<keyword evidence="2" id="KW-1185">Reference proteome</keyword>